<gene>
    <name evidence="2" type="ORF">LQ50_05600</name>
</gene>
<dbReference type="Proteomes" id="UP000030832">
    <property type="component" value="Unassembled WGS sequence"/>
</dbReference>
<dbReference type="EMBL" id="JRJU01000004">
    <property type="protein sequence ID" value="KHF41232.1"/>
    <property type="molecule type" value="Genomic_DNA"/>
</dbReference>
<keyword evidence="3" id="KW-1185">Reference proteome</keyword>
<reference evidence="2 3" key="1">
    <citation type="submission" date="2014-09" db="EMBL/GenBank/DDBJ databases">
        <title>Genome sequencing and annotation of Bacillus Okhensis strain Kh10-101T.</title>
        <authorList>
            <person name="Prakash J.S."/>
        </authorList>
    </citation>
    <scope>NUCLEOTIDE SEQUENCE [LARGE SCALE GENOMIC DNA]</scope>
    <source>
        <strain evidence="3">Kh10-101T</strain>
    </source>
</reference>
<feature type="region of interest" description="Disordered" evidence="1">
    <location>
        <begin position="86"/>
        <end position="111"/>
    </location>
</feature>
<accession>A0A0B0IK14</accession>
<feature type="compositionally biased region" description="Basic and acidic residues" evidence="1">
    <location>
        <begin position="152"/>
        <end position="161"/>
    </location>
</feature>
<feature type="compositionally biased region" description="Basic and acidic residues" evidence="1">
    <location>
        <begin position="101"/>
        <end position="111"/>
    </location>
</feature>
<sequence>MKPRTGLHLIFFCVEEVGVGEILVFSLSIMMTPVGLGKNGSQRGSLTLEKRVSGKERKSKGCVGYRKTENVGRTEVKGMCWLPKNREREKNGSQRGSLATEKQRTWEERKSKGCVGYRKTENVERTEVKGMCWLPKNGERGKNGSQRGLLTPEKRGKWKER</sequence>
<protein>
    <submittedName>
        <fullName evidence="2">Uncharacterized protein</fullName>
    </submittedName>
</protein>
<organism evidence="2 3">
    <name type="scientific">Halalkalibacter okhensis</name>
    <dbReference type="NCBI Taxonomy" id="333138"/>
    <lineage>
        <taxon>Bacteria</taxon>
        <taxon>Bacillati</taxon>
        <taxon>Bacillota</taxon>
        <taxon>Bacilli</taxon>
        <taxon>Bacillales</taxon>
        <taxon>Bacillaceae</taxon>
        <taxon>Halalkalibacter</taxon>
    </lineage>
</organism>
<dbReference type="RefSeq" id="WP_034626786.1">
    <property type="nucleotide sequence ID" value="NZ_JRJU01000004.1"/>
</dbReference>
<proteinExistence type="predicted"/>
<dbReference type="STRING" id="333138.LQ50_05600"/>
<evidence type="ECO:0000313" key="2">
    <source>
        <dbReference type="EMBL" id="KHF41232.1"/>
    </source>
</evidence>
<feature type="region of interest" description="Disordered" evidence="1">
    <location>
        <begin position="134"/>
        <end position="161"/>
    </location>
</feature>
<comment type="caution">
    <text evidence="2">The sequence shown here is derived from an EMBL/GenBank/DDBJ whole genome shotgun (WGS) entry which is preliminary data.</text>
</comment>
<dbReference type="AlphaFoldDB" id="A0A0B0IK14"/>
<name>A0A0B0IK14_9BACI</name>
<evidence type="ECO:0000256" key="1">
    <source>
        <dbReference type="SAM" id="MobiDB-lite"/>
    </source>
</evidence>
<evidence type="ECO:0000313" key="3">
    <source>
        <dbReference type="Proteomes" id="UP000030832"/>
    </source>
</evidence>